<evidence type="ECO:0000313" key="2">
    <source>
        <dbReference type="EMBL" id="RXG29180.1"/>
    </source>
</evidence>
<dbReference type="Gene3D" id="3.40.50.2300">
    <property type="match status" value="1"/>
</dbReference>
<dbReference type="Pfam" id="PF04397">
    <property type="entry name" value="LytTR"/>
    <property type="match status" value="1"/>
</dbReference>
<dbReference type="PANTHER" id="PTHR37299:SF1">
    <property type="entry name" value="STAGE 0 SPORULATION PROTEIN A HOMOLOG"/>
    <property type="match status" value="1"/>
</dbReference>
<keyword evidence="2" id="KW-0238">DNA-binding</keyword>
<dbReference type="AlphaFoldDB" id="A0A4V1KSB1"/>
<organism evidence="2 3">
    <name type="scientific">Leeuwenhoekiella marinoflava</name>
    <dbReference type="NCBI Taxonomy" id="988"/>
    <lineage>
        <taxon>Bacteria</taxon>
        <taxon>Pseudomonadati</taxon>
        <taxon>Bacteroidota</taxon>
        <taxon>Flavobacteriia</taxon>
        <taxon>Flavobacteriales</taxon>
        <taxon>Flavobacteriaceae</taxon>
        <taxon>Leeuwenhoekiella</taxon>
    </lineage>
</organism>
<name>A0A4V1KSB1_9FLAO</name>
<dbReference type="EMBL" id="QOVL01000009">
    <property type="protein sequence ID" value="RXG29180.1"/>
    <property type="molecule type" value="Genomic_DNA"/>
</dbReference>
<gene>
    <name evidence="2" type="ORF">DSL99_2118</name>
</gene>
<protein>
    <submittedName>
        <fullName evidence="2">LytTr DNA-binding domain-containing protein</fullName>
    </submittedName>
</protein>
<dbReference type="PROSITE" id="PS50930">
    <property type="entry name" value="HTH_LYTTR"/>
    <property type="match status" value="1"/>
</dbReference>
<dbReference type="InterPro" id="IPR011006">
    <property type="entry name" value="CheY-like_superfamily"/>
</dbReference>
<dbReference type="PANTHER" id="PTHR37299">
    <property type="entry name" value="TRANSCRIPTIONAL REGULATOR-RELATED"/>
    <property type="match status" value="1"/>
</dbReference>
<evidence type="ECO:0000313" key="3">
    <source>
        <dbReference type="Proteomes" id="UP000290608"/>
    </source>
</evidence>
<dbReference type="GO" id="GO:0003677">
    <property type="term" value="F:DNA binding"/>
    <property type="evidence" value="ECO:0007669"/>
    <property type="project" value="UniProtKB-KW"/>
</dbReference>
<dbReference type="SMART" id="SM00850">
    <property type="entry name" value="LytTR"/>
    <property type="match status" value="1"/>
</dbReference>
<dbReference type="InterPro" id="IPR046947">
    <property type="entry name" value="LytR-like"/>
</dbReference>
<dbReference type="Gene3D" id="2.40.50.1020">
    <property type="entry name" value="LytTr DNA-binding domain"/>
    <property type="match status" value="1"/>
</dbReference>
<dbReference type="InterPro" id="IPR007492">
    <property type="entry name" value="LytTR_DNA-bd_dom"/>
</dbReference>
<dbReference type="STRING" id="1122159.SAMN02745246_02255"/>
<dbReference type="GO" id="GO:0000156">
    <property type="term" value="F:phosphorelay response regulator activity"/>
    <property type="evidence" value="ECO:0007669"/>
    <property type="project" value="InterPro"/>
</dbReference>
<sequence length="246" mass="28744">MKLKCSVISRDLEVIRFFQSFDNSNCVFNFYPFDLDSAYNTIIQFPPSILIVDFDHPVFKKSGLKPFEEIISYLSNSPILIGISSTKNYAYEALKAGFNDYLITPLKELEIRKSLLKFQNKIQVERKDCEMICLKSYSDYRFLMINEILFLKADNNTTDIFLKKEKEVTAFKSLGYFERKLPKCFFRIHNSYIINATAVRRINYNKSLLFFEDGMHSFSVPFSRTYKKNVDDLKDILGKSDISLSS</sequence>
<dbReference type="SUPFAM" id="SSF52172">
    <property type="entry name" value="CheY-like"/>
    <property type="match status" value="1"/>
</dbReference>
<proteinExistence type="predicted"/>
<evidence type="ECO:0000259" key="1">
    <source>
        <dbReference type="PROSITE" id="PS50930"/>
    </source>
</evidence>
<feature type="domain" description="HTH LytTR-type" evidence="1">
    <location>
        <begin position="145"/>
        <end position="239"/>
    </location>
</feature>
<dbReference type="RefSeq" id="WP_073099321.1">
    <property type="nucleotide sequence ID" value="NZ_QOVL01000009.1"/>
</dbReference>
<reference evidence="2 3" key="1">
    <citation type="submission" date="2018-07" db="EMBL/GenBank/DDBJ databases">
        <title>Leeuwenhoekiella genomics.</title>
        <authorList>
            <person name="Tahon G."/>
            <person name="Willems A."/>
        </authorList>
    </citation>
    <scope>NUCLEOTIDE SEQUENCE [LARGE SCALE GENOMIC DNA]</scope>
    <source>
        <strain evidence="2 3">LMG 1345</strain>
    </source>
</reference>
<accession>A0A4V1KSB1</accession>
<dbReference type="Proteomes" id="UP000290608">
    <property type="component" value="Unassembled WGS sequence"/>
</dbReference>
<comment type="caution">
    <text evidence="2">The sequence shown here is derived from an EMBL/GenBank/DDBJ whole genome shotgun (WGS) entry which is preliminary data.</text>
</comment>